<dbReference type="Proteomes" id="UP000232163">
    <property type="component" value="Unassembled WGS sequence"/>
</dbReference>
<sequence length="285" mass="32365">MVAYLNALNQKLIRPDNASMKPFSSVWMWYDGPDEAIKNVDTNIGIAVWQGADKNTWTLPYIQSRAQSKWVDAEGTAFYFVPRVTISSLAYDSVSKNSEQIYNAYQERLSLYQRFQTIPDGIQYSEWSHYAKIDPFRIDVDYINAGLSKTFPGMGYVTWHGADDIPHPGPQIIGLTPPRVYRSYADINLERLIPASQEMSAFWVRDRFPSFTTAKAVEELEKVSRHRKLVQNPWGPGGNLLINWDYIANGSLAEDWMGWDMTDMTKALGGPVIYPDATTSQAQSN</sequence>
<proteinExistence type="predicted"/>
<dbReference type="EMBL" id="MZMT01000053">
    <property type="protein sequence ID" value="PIO42138.1"/>
    <property type="molecule type" value="Genomic_DNA"/>
</dbReference>
<gene>
    <name evidence="1" type="ORF">B5P45_24190</name>
</gene>
<evidence type="ECO:0000313" key="1">
    <source>
        <dbReference type="EMBL" id="PIO42138.1"/>
    </source>
</evidence>
<comment type="caution">
    <text evidence="1">The sequence shown here is derived from an EMBL/GenBank/DDBJ whole genome shotgun (WGS) entry which is preliminary data.</text>
</comment>
<dbReference type="AlphaFoldDB" id="A0A2N9VRM0"/>
<dbReference type="KEGG" id="pht:BLM14_13730"/>
<accession>A0A2N9VRM0</accession>
<name>A0A2N9VRM0_9HYPH</name>
<protein>
    <submittedName>
        <fullName evidence="1">Uncharacterized protein</fullName>
    </submittedName>
</protein>
<organism evidence="1 2">
    <name type="scientific">Phyllobacterium zundukense</name>
    <dbReference type="NCBI Taxonomy" id="1867719"/>
    <lineage>
        <taxon>Bacteria</taxon>
        <taxon>Pseudomonadati</taxon>
        <taxon>Pseudomonadota</taxon>
        <taxon>Alphaproteobacteria</taxon>
        <taxon>Hyphomicrobiales</taxon>
        <taxon>Phyllobacteriaceae</taxon>
        <taxon>Phyllobacterium</taxon>
    </lineage>
</organism>
<keyword evidence="2" id="KW-1185">Reference proteome</keyword>
<evidence type="ECO:0000313" key="2">
    <source>
        <dbReference type="Proteomes" id="UP000232163"/>
    </source>
</evidence>
<reference evidence="1 2" key="1">
    <citation type="journal article" date="2017" name="Int J Environ Stud">
        <title>Does the Miocene-Pliocene relict legume Oxytropis triphylla form nitrogen-fixing nodules with a combination of bacterial strains?</title>
        <authorList>
            <person name="Safronova V."/>
            <person name="Belimov A."/>
            <person name="Sazanova A."/>
            <person name="Kuznetsova I."/>
            <person name="Popova J."/>
            <person name="Andronov E."/>
            <person name="Verkhozina A."/>
            <person name="Tikhonovich I."/>
        </authorList>
    </citation>
    <scope>NUCLEOTIDE SEQUENCE [LARGE SCALE GENOMIC DNA]</scope>
    <source>
        <strain evidence="1 2">Tri-38</strain>
    </source>
</reference>